<accession>A0A1B6JFZ1</accession>
<evidence type="ECO:0000313" key="2">
    <source>
        <dbReference type="EMBL" id="JAS98084.1"/>
    </source>
</evidence>
<organism evidence="2">
    <name type="scientific">Homalodisca liturata</name>
    <dbReference type="NCBI Taxonomy" id="320908"/>
    <lineage>
        <taxon>Eukaryota</taxon>
        <taxon>Metazoa</taxon>
        <taxon>Ecdysozoa</taxon>
        <taxon>Arthropoda</taxon>
        <taxon>Hexapoda</taxon>
        <taxon>Insecta</taxon>
        <taxon>Pterygota</taxon>
        <taxon>Neoptera</taxon>
        <taxon>Paraneoptera</taxon>
        <taxon>Hemiptera</taxon>
        <taxon>Auchenorrhyncha</taxon>
        <taxon>Membracoidea</taxon>
        <taxon>Cicadellidae</taxon>
        <taxon>Cicadellinae</taxon>
        <taxon>Proconiini</taxon>
        <taxon>Homalodisca</taxon>
    </lineage>
</organism>
<feature type="non-terminal residue" evidence="2">
    <location>
        <position position="1"/>
    </location>
</feature>
<protein>
    <submittedName>
        <fullName evidence="2">Uncharacterized protein</fullName>
    </submittedName>
</protein>
<feature type="region of interest" description="Disordered" evidence="1">
    <location>
        <begin position="1"/>
        <end position="23"/>
    </location>
</feature>
<proteinExistence type="predicted"/>
<name>A0A1B6JFZ1_9HEMI</name>
<sequence length="103" mass="11289">FSFATTPPSPPSVSPDKEGRGSTPLCPGYQLPFKTLKAPAGYFLQWTKPMYKGSHRLSPTVESHLIIYVCIPVSQSVQLMMFCPGHPKGYPDLSDTSVSLYPV</sequence>
<reference evidence="2" key="1">
    <citation type="submission" date="2015-11" db="EMBL/GenBank/DDBJ databases">
        <title>De novo transcriptome assembly of four potential Pierce s Disease insect vectors from Arizona vineyards.</title>
        <authorList>
            <person name="Tassone E.E."/>
        </authorList>
    </citation>
    <scope>NUCLEOTIDE SEQUENCE</scope>
</reference>
<dbReference type="EMBL" id="GECU01009622">
    <property type="protein sequence ID" value="JAS98084.1"/>
    <property type="molecule type" value="Transcribed_RNA"/>
</dbReference>
<dbReference type="AlphaFoldDB" id="A0A1B6JFZ1"/>
<gene>
    <name evidence="2" type="ORF">g.39572</name>
</gene>
<evidence type="ECO:0000256" key="1">
    <source>
        <dbReference type="SAM" id="MobiDB-lite"/>
    </source>
</evidence>